<dbReference type="Proteomes" id="UP000649617">
    <property type="component" value="Unassembled WGS sequence"/>
</dbReference>
<dbReference type="EMBL" id="CAJNIZ010000042">
    <property type="protein sequence ID" value="CAE7152057.1"/>
    <property type="molecule type" value="Genomic_DNA"/>
</dbReference>
<evidence type="ECO:0000313" key="2">
    <source>
        <dbReference type="EMBL" id="CAE7152057.1"/>
    </source>
</evidence>
<evidence type="ECO:0000256" key="1">
    <source>
        <dbReference type="SAM" id="MobiDB-lite"/>
    </source>
</evidence>
<evidence type="ECO:0000313" key="3">
    <source>
        <dbReference type="Proteomes" id="UP000649617"/>
    </source>
</evidence>
<gene>
    <name evidence="2" type="primary">rpoA</name>
    <name evidence="2" type="ORF">SPIL2461_LOCUS228</name>
</gene>
<dbReference type="AlphaFoldDB" id="A0A812IPL5"/>
<feature type="compositionally biased region" description="Acidic residues" evidence="1">
    <location>
        <begin position="266"/>
        <end position="281"/>
    </location>
</feature>
<comment type="caution">
    <text evidence="2">The sequence shown here is derived from an EMBL/GenBank/DDBJ whole genome shotgun (WGS) entry which is preliminary data.</text>
</comment>
<proteinExistence type="predicted"/>
<feature type="region of interest" description="Disordered" evidence="1">
    <location>
        <begin position="266"/>
        <end position="292"/>
    </location>
</feature>
<organism evidence="2 3">
    <name type="scientific">Symbiodinium pilosum</name>
    <name type="common">Dinoflagellate</name>
    <dbReference type="NCBI Taxonomy" id="2952"/>
    <lineage>
        <taxon>Eukaryota</taxon>
        <taxon>Sar</taxon>
        <taxon>Alveolata</taxon>
        <taxon>Dinophyceae</taxon>
        <taxon>Suessiales</taxon>
        <taxon>Symbiodiniaceae</taxon>
        <taxon>Symbiodinium</taxon>
    </lineage>
</organism>
<name>A0A812IPL5_SYMPI</name>
<keyword evidence="3" id="KW-1185">Reference proteome</keyword>
<sequence>DTLIRVFKDGVETTGRKQGNGWVVEAEEEIAHQALYYSRFRIDGIPQRQGGTVGNTLRRTLMRQDLFRTYAAVAFRLRYRSYNVDQGKVFVSRAQPALHEFSSVPGIQESMIDVVKSVQQLTVAKAPWEAPADLPLSAMASEHPGEPDVWRWDMVDSSSFYEQPTYLPLGGQHLLEISAPAMIEFEVEEISPAFEEYRKRLRFDRWLLVPPLFSPVKKAGSVDHEICQDYAGLDERSASSSNAMKFNGEDDDANFLDDRLDALDELLDSASQNDDDEDDEDMRALTEGLFDV</sequence>
<accession>A0A812IPL5</accession>
<feature type="non-terminal residue" evidence="2">
    <location>
        <position position="292"/>
    </location>
</feature>
<reference evidence="2" key="1">
    <citation type="submission" date="2021-02" db="EMBL/GenBank/DDBJ databases">
        <authorList>
            <person name="Dougan E. K."/>
            <person name="Rhodes N."/>
            <person name="Thang M."/>
            <person name="Chan C."/>
        </authorList>
    </citation>
    <scope>NUCLEOTIDE SEQUENCE</scope>
</reference>
<dbReference type="OrthoDB" id="360088at2759"/>
<protein>
    <submittedName>
        <fullName evidence="2">RpoA protein</fullName>
    </submittedName>
</protein>